<sequence>MGCGLSQPAEEQRRVPAPKKGWEEKVKANVSVAHSGENCRPQTEAALPKDPVGSPEGLEKQAQLGSLPGTIPESSPSSSERNGRVNSDLVTNGLIHKPQPLENRERQKSSDILEELIVQGIIQSHSKVFSNGESCDVMVNTTEKPLRKPPARLKKLEIKKEAKDFTTKDAEEKTQAAEERRKTKDEEIRKRLRSDPLLPATNNHSDSAEPGGGEVPFVKEFNPGSCAVFEPSDLQGGKPLKRKKSQSDAPSSDRNNDYEGIGVVESDMSYNQADDVF</sequence>
<keyword evidence="2" id="KW-1185">Reference proteome</keyword>
<evidence type="ECO:0000313" key="2">
    <source>
        <dbReference type="Proteomes" id="UP000694910"/>
    </source>
</evidence>
<dbReference type="PANTHER" id="PTHR10104:SF20">
    <property type="entry name" value="STATHMIN DOMAIN-CONTAINING PROTEIN 1"/>
    <property type="match status" value="1"/>
</dbReference>
<dbReference type="GeneID" id="101403153"/>
<dbReference type="PANTHER" id="PTHR10104">
    <property type="entry name" value="STATHMIN"/>
    <property type="match status" value="1"/>
</dbReference>
<feature type="region of interest" description="Disordered" evidence="1">
    <location>
        <begin position="157"/>
        <end position="277"/>
    </location>
</feature>
<organism evidence="2 3">
    <name type="scientific">Ceratotherium simum simum</name>
    <name type="common">Southern white rhinoceros</name>
    <dbReference type="NCBI Taxonomy" id="73337"/>
    <lineage>
        <taxon>Eukaryota</taxon>
        <taxon>Metazoa</taxon>
        <taxon>Chordata</taxon>
        <taxon>Craniata</taxon>
        <taxon>Vertebrata</taxon>
        <taxon>Euteleostomi</taxon>
        <taxon>Mammalia</taxon>
        <taxon>Eutheria</taxon>
        <taxon>Laurasiatheria</taxon>
        <taxon>Perissodactyla</taxon>
        <taxon>Rhinocerotidae</taxon>
        <taxon>Ceratotherium</taxon>
    </lineage>
</organism>
<dbReference type="InterPro" id="IPR000956">
    <property type="entry name" value="Stathmin_fam"/>
</dbReference>
<reference evidence="3" key="1">
    <citation type="submission" date="2025-08" db="UniProtKB">
        <authorList>
            <consortium name="RefSeq"/>
        </authorList>
    </citation>
    <scope>IDENTIFICATION</scope>
</reference>
<dbReference type="Proteomes" id="UP000694910">
    <property type="component" value="Unplaced"/>
</dbReference>
<name>A0ABM0HR56_CERSS</name>
<feature type="compositionally biased region" description="Basic and acidic residues" evidence="1">
    <location>
        <begin position="10"/>
        <end position="27"/>
    </location>
</feature>
<gene>
    <name evidence="3" type="primary">LOC101403153</name>
</gene>
<feature type="compositionally biased region" description="Basic and acidic residues" evidence="1">
    <location>
        <begin position="157"/>
        <end position="189"/>
    </location>
</feature>
<protein>
    <submittedName>
        <fullName evidence="3">Stathmin domain-containing protein 1</fullName>
    </submittedName>
</protein>
<feature type="region of interest" description="Disordered" evidence="1">
    <location>
        <begin position="1"/>
        <end position="108"/>
    </location>
</feature>
<feature type="compositionally biased region" description="Polar residues" evidence="1">
    <location>
        <begin position="72"/>
        <end position="90"/>
    </location>
</feature>
<dbReference type="PROSITE" id="PS51663">
    <property type="entry name" value="STATHMIN_3"/>
    <property type="match status" value="1"/>
</dbReference>
<dbReference type="RefSeq" id="XP_004432240.1">
    <property type="nucleotide sequence ID" value="XM_004432183.2"/>
</dbReference>
<evidence type="ECO:0000256" key="1">
    <source>
        <dbReference type="SAM" id="MobiDB-lite"/>
    </source>
</evidence>
<proteinExistence type="predicted"/>
<feature type="compositionally biased region" description="Polar residues" evidence="1">
    <location>
        <begin position="268"/>
        <end position="277"/>
    </location>
</feature>
<accession>A0ABM0HR56</accession>
<evidence type="ECO:0000313" key="3">
    <source>
        <dbReference type="RefSeq" id="XP_004432240.1"/>
    </source>
</evidence>